<dbReference type="InterPro" id="IPR035979">
    <property type="entry name" value="RBD_domain_sf"/>
</dbReference>
<keyword evidence="5" id="KW-1185">Reference proteome</keyword>
<name>A0A8J6FPX0_ELECQ</name>
<organism evidence="4 5">
    <name type="scientific">Eleutherodactylus coqui</name>
    <name type="common">Puerto Rican coqui</name>
    <dbReference type="NCBI Taxonomy" id="57060"/>
    <lineage>
        <taxon>Eukaryota</taxon>
        <taxon>Metazoa</taxon>
        <taxon>Chordata</taxon>
        <taxon>Craniata</taxon>
        <taxon>Vertebrata</taxon>
        <taxon>Euteleostomi</taxon>
        <taxon>Amphibia</taxon>
        <taxon>Batrachia</taxon>
        <taxon>Anura</taxon>
        <taxon>Neobatrachia</taxon>
        <taxon>Hyloidea</taxon>
        <taxon>Eleutherodactylidae</taxon>
        <taxon>Eleutherodactylinae</taxon>
        <taxon>Eleutherodactylus</taxon>
        <taxon>Eleutherodactylus</taxon>
    </lineage>
</organism>
<protein>
    <recommendedName>
        <fullName evidence="3">RRM domain-containing protein</fullName>
    </recommendedName>
</protein>
<dbReference type="SUPFAM" id="SSF54928">
    <property type="entry name" value="RNA-binding domain, RBD"/>
    <property type="match status" value="1"/>
</dbReference>
<dbReference type="Pfam" id="PF14709">
    <property type="entry name" value="DND1_DSRM"/>
    <property type="match status" value="1"/>
</dbReference>
<dbReference type="Pfam" id="PF00076">
    <property type="entry name" value="RRM_1"/>
    <property type="match status" value="1"/>
</dbReference>
<evidence type="ECO:0000313" key="4">
    <source>
        <dbReference type="EMBL" id="KAG9491326.1"/>
    </source>
</evidence>
<sequence length="346" mass="38911">MLGFVLLQPKIWLNNVNRNNKADLLNWMKSNNITLVQVNGQRTYGGPPPGWVGDAPPLGSEIFIGSLPQEIYEDVLIPLFQSMGKLYEFRLMMTFSGLNRGFAYARYSSRRIAEQAIAFRNGYEILPGYKILVCRSTEKSELEVDGLPGFLDRATLEGILEEMTTGVHTVSLFASPTTNSKNMAIVKYSSHKAAALAKKRLREGVQVLYGCPFTVDWLQTSIRQKLQDGTLAKPQAYIPESFNSQIKQETPAKSAVQCLQLVCERAKLGQPVYRIKFLSLGTCGWLRFWYCAVIPNHSVPFTGYSWLLGDKLIPTEKYQQAKEMVALRILKDFGKCLVFSVRSCIA</sequence>
<dbReference type="Gene3D" id="3.30.70.330">
    <property type="match status" value="2"/>
</dbReference>
<feature type="domain" description="RRM" evidence="3">
    <location>
        <begin position="60"/>
        <end position="138"/>
    </location>
</feature>
<gene>
    <name evidence="4" type="ORF">GDO78_000039</name>
</gene>
<evidence type="ECO:0000256" key="2">
    <source>
        <dbReference type="PROSITE-ProRule" id="PRU00176"/>
    </source>
</evidence>
<comment type="caution">
    <text evidence="4">The sequence shown here is derived from an EMBL/GenBank/DDBJ whole genome shotgun (WGS) entry which is preliminary data.</text>
</comment>
<dbReference type="InterPro" id="IPR000504">
    <property type="entry name" value="RRM_dom"/>
</dbReference>
<dbReference type="AlphaFoldDB" id="A0A8J6FPX0"/>
<dbReference type="SMART" id="SM00360">
    <property type="entry name" value="RRM"/>
    <property type="match status" value="2"/>
</dbReference>
<dbReference type="GO" id="GO:0003723">
    <property type="term" value="F:RNA binding"/>
    <property type="evidence" value="ECO:0007669"/>
    <property type="project" value="UniProtKB-UniRule"/>
</dbReference>
<dbReference type="Proteomes" id="UP000770717">
    <property type="component" value="Unassembled WGS sequence"/>
</dbReference>
<reference evidence="4" key="1">
    <citation type="thesis" date="2020" institute="ProQuest LLC" country="789 East Eisenhower Parkway, Ann Arbor, MI, USA">
        <title>Comparative Genomics and Chromosome Evolution.</title>
        <authorList>
            <person name="Mudd A.B."/>
        </authorList>
    </citation>
    <scope>NUCLEOTIDE SEQUENCE</scope>
    <source>
        <strain evidence="4">HN-11 Male</strain>
        <tissue evidence="4">Kidney and liver</tissue>
    </source>
</reference>
<evidence type="ECO:0000259" key="3">
    <source>
        <dbReference type="PROSITE" id="PS50102"/>
    </source>
</evidence>
<accession>A0A8J6FPX0</accession>
<dbReference type="EMBL" id="WNTK01000001">
    <property type="protein sequence ID" value="KAG9491326.1"/>
    <property type="molecule type" value="Genomic_DNA"/>
</dbReference>
<keyword evidence="1 2" id="KW-0694">RNA-binding</keyword>
<proteinExistence type="predicted"/>
<evidence type="ECO:0000313" key="5">
    <source>
        <dbReference type="Proteomes" id="UP000770717"/>
    </source>
</evidence>
<dbReference type="PANTHER" id="PTHR21245">
    <property type="entry name" value="HETEROGENEOUS NUCLEAR RIBONUCLEOPROTEIN"/>
    <property type="match status" value="1"/>
</dbReference>
<dbReference type="OrthoDB" id="3800936at2759"/>
<evidence type="ECO:0000256" key="1">
    <source>
        <dbReference type="ARBA" id="ARBA00022884"/>
    </source>
</evidence>
<dbReference type="InterPro" id="IPR012677">
    <property type="entry name" value="Nucleotide-bd_a/b_plait_sf"/>
</dbReference>
<dbReference type="PROSITE" id="PS50102">
    <property type="entry name" value="RRM"/>
    <property type="match status" value="1"/>
</dbReference>